<gene>
    <name evidence="1" type="ORF">KDD17_09175</name>
</gene>
<dbReference type="SUPFAM" id="SSF103025">
    <property type="entry name" value="Folate-binding domain"/>
    <property type="match status" value="1"/>
</dbReference>
<reference evidence="1" key="1">
    <citation type="submission" date="2021-04" db="EMBL/GenBank/DDBJ databases">
        <title>Complete genome sequence for Sulfitobacter sp. strain JK7-1.</title>
        <authorList>
            <person name="Park S.-J."/>
        </authorList>
    </citation>
    <scope>NUCLEOTIDE SEQUENCE</scope>
    <source>
        <strain evidence="1">JK7-1</strain>
    </source>
</reference>
<dbReference type="RefSeq" id="WP_212703401.1">
    <property type="nucleotide sequence ID" value="NZ_CP073581.1"/>
</dbReference>
<protein>
    <submittedName>
        <fullName evidence="1">Sarcosine oxidase subunit gamma</fullName>
    </submittedName>
</protein>
<dbReference type="Pfam" id="PF04268">
    <property type="entry name" value="SoxG"/>
    <property type="match status" value="1"/>
</dbReference>
<keyword evidence="2" id="KW-1185">Reference proteome</keyword>
<dbReference type="Gene3D" id="3.30.1360.120">
    <property type="entry name" value="Probable tRNA modification gtpase trme, domain 1"/>
    <property type="match status" value="1"/>
</dbReference>
<proteinExistence type="predicted"/>
<evidence type="ECO:0000313" key="2">
    <source>
        <dbReference type="Proteomes" id="UP000683291"/>
    </source>
</evidence>
<sequence length="178" mass="18382">MVELKAQSPAADLLPLEIGGIVAREVDPGEVCSSLPFRRSSQAQLDAALGATFPGPGQWVQSGAARAVWAGQGEVLLMGAAAPAALGDHAALVDQSDMWCVVELAGAGVEDVLARLVPLDLRAGAFPVGSATRSLLGHMHALIIRTGDETFEVAVFRSLAGTLVHDLRRALEAVAARG</sequence>
<dbReference type="InterPro" id="IPR007375">
    <property type="entry name" value="SoxG"/>
</dbReference>
<dbReference type="AlphaFoldDB" id="A0A975JB55"/>
<name>A0A975JB55_9RHOB</name>
<dbReference type="Gene3D" id="3.30.70.1520">
    <property type="entry name" value="Heterotetrameric sarcosine oxidase"/>
    <property type="match status" value="1"/>
</dbReference>
<dbReference type="KEGG" id="sual:KDD17_09175"/>
<dbReference type="InterPro" id="IPR027266">
    <property type="entry name" value="TrmE/GcvT-like"/>
</dbReference>
<accession>A0A975JB55</accession>
<evidence type="ECO:0000313" key="1">
    <source>
        <dbReference type="EMBL" id="QUJ75196.1"/>
    </source>
</evidence>
<dbReference type="Proteomes" id="UP000683291">
    <property type="component" value="Chromosome 1"/>
</dbReference>
<dbReference type="EMBL" id="CP073581">
    <property type="protein sequence ID" value="QUJ75196.1"/>
    <property type="molecule type" value="Genomic_DNA"/>
</dbReference>
<organism evidence="1 2">
    <name type="scientific">Sulfitobacter albidus</name>
    <dbReference type="NCBI Taxonomy" id="2829501"/>
    <lineage>
        <taxon>Bacteria</taxon>
        <taxon>Pseudomonadati</taxon>
        <taxon>Pseudomonadota</taxon>
        <taxon>Alphaproteobacteria</taxon>
        <taxon>Rhodobacterales</taxon>
        <taxon>Roseobacteraceae</taxon>
        <taxon>Sulfitobacter</taxon>
    </lineage>
</organism>